<keyword evidence="2" id="KW-0812">Transmembrane</keyword>
<dbReference type="Pfam" id="PF07423">
    <property type="entry name" value="DUF1510"/>
    <property type="match status" value="1"/>
</dbReference>
<evidence type="ECO:0000256" key="1">
    <source>
        <dbReference type="SAM" id="MobiDB-lite"/>
    </source>
</evidence>
<dbReference type="InterPro" id="IPR009988">
    <property type="entry name" value="DUF1510"/>
</dbReference>
<name>A0A0C2V684_9BACL</name>
<keyword evidence="2" id="KW-1133">Transmembrane helix</keyword>
<proteinExistence type="predicted"/>
<organism evidence="4 5">
    <name type="scientific">Jeotgalibacillus soli</name>
    <dbReference type="NCBI Taxonomy" id="889306"/>
    <lineage>
        <taxon>Bacteria</taxon>
        <taxon>Bacillati</taxon>
        <taxon>Bacillota</taxon>
        <taxon>Bacilli</taxon>
        <taxon>Bacillales</taxon>
        <taxon>Caryophanaceae</taxon>
        <taxon>Jeotgalibacillus</taxon>
    </lineage>
</organism>
<protein>
    <recommendedName>
        <fullName evidence="3">DUF1510 domain-containing protein</fullName>
    </recommendedName>
</protein>
<reference evidence="4 5" key="1">
    <citation type="submission" date="2015-01" db="EMBL/GenBank/DDBJ databases">
        <title>Genome sequencing of Jeotgalibacillus soli.</title>
        <authorList>
            <person name="Goh K.M."/>
            <person name="Chan K.-G."/>
            <person name="Yaakop A.S."/>
            <person name="Ee R."/>
            <person name="Gan H.M."/>
            <person name="Chan C.S."/>
        </authorList>
    </citation>
    <scope>NUCLEOTIDE SEQUENCE [LARGE SCALE GENOMIC DNA]</scope>
    <source>
        <strain evidence="4 5">P9</strain>
    </source>
</reference>
<feature type="region of interest" description="Disordered" evidence="1">
    <location>
        <begin position="49"/>
        <end position="151"/>
    </location>
</feature>
<evidence type="ECO:0000313" key="4">
    <source>
        <dbReference type="EMBL" id="KIL44487.1"/>
    </source>
</evidence>
<feature type="compositionally biased region" description="Polar residues" evidence="1">
    <location>
        <begin position="49"/>
        <end position="64"/>
    </location>
</feature>
<dbReference type="PATRIC" id="fig|889306.3.peg.3468"/>
<keyword evidence="2" id="KW-0472">Membrane</keyword>
<dbReference type="Proteomes" id="UP000031938">
    <property type="component" value="Unassembled WGS sequence"/>
</dbReference>
<keyword evidence="5" id="KW-1185">Reference proteome</keyword>
<accession>A0A0C2V684</accession>
<sequence>MTQNQPSREKMYGQKRKTNVLLNSSIAVVLVLILIVSSMIFLNGATDNDSTVATDQQQGEQTNAQDKETDIDSDSVEESSSDRKEDDGTNEEEKALAASDEDNNDTSINDQNEQEDRADEEDNESNTAVTTAGTEPGVEEVTVNDGWKPIGTTQTGEHVSIYDESSVDWSEKVQAISYATGISEQEMTIWFIGNHEQHPQKSVGTVSPSNDASIKYRVYLEWVDQEGWKPVKMEKLTP</sequence>
<evidence type="ECO:0000259" key="3">
    <source>
        <dbReference type="Pfam" id="PF07423"/>
    </source>
</evidence>
<dbReference type="RefSeq" id="WP_052474883.1">
    <property type="nucleotide sequence ID" value="NZ_JXRP01000019.1"/>
</dbReference>
<gene>
    <name evidence="4" type="ORF">KP78_34510</name>
</gene>
<feature type="transmembrane region" description="Helical" evidence="2">
    <location>
        <begin position="20"/>
        <end position="42"/>
    </location>
</feature>
<feature type="compositionally biased region" description="Acidic residues" evidence="1">
    <location>
        <begin position="112"/>
        <end position="124"/>
    </location>
</feature>
<comment type="caution">
    <text evidence="4">The sequence shown here is derived from an EMBL/GenBank/DDBJ whole genome shotgun (WGS) entry which is preliminary data.</text>
</comment>
<dbReference type="EMBL" id="JXRP01000019">
    <property type="protein sequence ID" value="KIL44487.1"/>
    <property type="molecule type" value="Genomic_DNA"/>
</dbReference>
<evidence type="ECO:0000256" key="2">
    <source>
        <dbReference type="SAM" id="Phobius"/>
    </source>
</evidence>
<dbReference type="AlphaFoldDB" id="A0A0C2V684"/>
<evidence type="ECO:0000313" key="5">
    <source>
        <dbReference type="Proteomes" id="UP000031938"/>
    </source>
</evidence>
<dbReference type="STRING" id="889306.KP78_34510"/>
<feature type="domain" description="DUF1510" evidence="3">
    <location>
        <begin position="143"/>
        <end position="236"/>
    </location>
</feature>
<feature type="compositionally biased region" description="Basic and acidic residues" evidence="1">
    <location>
        <begin position="80"/>
        <end position="95"/>
    </location>
</feature>